<evidence type="ECO:0000259" key="4">
    <source>
        <dbReference type="PROSITE" id="PS50144"/>
    </source>
</evidence>
<dbReference type="InterPro" id="IPR056423">
    <property type="entry name" value="BACK_BPM_SPOP"/>
</dbReference>
<organism evidence="5 6">
    <name type="scientific">Digitaria exilis</name>
    <dbReference type="NCBI Taxonomy" id="1010633"/>
    <lineage>
        <taxon>Eukaryota</taxon>
        <taxon>Viridiplantae</taxon>
        <taxon>Streptophyta</taxon>
        <taxon>Embryophyta</taxon>
        <taxon>Tracheophyta</taxon>
        <taxon>Spermatophyta</taxon>
        <taxon>Magnoliopsida</taxon>
        <taxon>Liliopsida</taxon>
        <taxon>Poales</taxon>
        <taxon>Poaceae</taxon>
        <taxon>PACMAD clade</taxon>
        <taxon>Panicoideae</taxon>
        <taxon>Panicodae</taxon>
        <taxon>Paniceae</taxon>
        <taxon>Anthephorinae</taxon>
        <taxon>Digitaria</taxon>
    </lineage>
</organism>
<dbReference type="Gene3D" id="2.60.210.10">
    <property type="entry name" value="Apoptosis, Tumor Necrosis Factor Receptor Associated Protein 2, Chain A"/>
    <property type="match status" value="1"/>
</dbReference>
<dbReference type="PANTHER" id="PTHR26379">
    <property type="entry name" value="BTB/POZ AND MATH DOMAIN-CONTAINING PROTEIN 1"/>
    <property type="match status" value="1"/>
</dbReference>
<dbReference type="Pfam" id="PF22486">
    <property type="entry name" value="MATH_2"/>
    <property type="match status" value="1"/>
</dbReference>
<dbReference type="SUPFAM" id="SSF54695">
    <property type="entry name" value="POZ domain"/>
    <property type="match status" value="1"/>
</dbReference>
<dbReference type="PANTHER" id="PTHR26379:SF295">
    <property type="entry name" value="OS10G0429651 PROTEIN"/>
    <property type="match status" value="1"/>
</dbReference>
<dbReference type="SUPFAM" id="SSF49599">
    <property type="entry name" value="TRAF domain-like"/>
    <property type="match status" value="1"/>
</dbReference>
<accession>A0A835EVI9</accession>
<dbReference type="Proteomes" id="UP000636709">
    <property type="component" value="Unassembled WGS sequence"/>
</dbReference>
<evidence type="ECO:0000313" key="6">
    <source>
        <dbReference type="Proteomes" id="UP000636709"/>
    </source>
</evidence>
<proteinExistence type="inferred from homology"/>
<dbReference type="OrthoDB" id="6359816at2759"/>
<dbReference type="Pfam" id="PF24570">
    <property type="entry name" value="BACK_BPM_SPOP"/>
    <property type="match status" value="1"/>
</dbReference>
<dbReference type="PROSITE" id="PS50097">
    <property type="entry name" value="BTB"/>
    <property type="match status" value="1"/>
</dbReference>
<name>A0A835EVI9_9POAL</name>
<evidence type="ECO:0000259" key="3">
    <source>
        <dbReference type="PROSITE" id="PS50097"/>
    </source>
</evidence>
<gene>
    <name evidence="5" type="ORF">HU200_022021</name>
</gene>
<evidence type="ECO:0000256" key="1">
    <source>
        <dbReference type="ARBA" id="ARBA00004906"/>
    </source>
</evidence>
<feature type="domain" description="BTB" evidence="3">
    <location>
        <begin position="176"/>
        <end position="243"/>
    </location>
</feature>
<dbReference type="CDD" id="cd00121">
    <property type="entry name" value="MATH"/>
    <property type="match status" value="1"/>
</dbReference>
<dbReference type="GO" id="GO:0016567">
    <property type="term" value="P:protein ubiquitination"/>
    <property type="evidence" value="ECO:0007669"/>
    <property type="project" value="InterPro"/>
</dbReference>
<sequence>MTVGGYHLLVVNGYSRTKNNTPNGKCMRSKSFKIGGHRWFIEYYPNGYRQEEEDAGYIFFYLVLDEVNFVDPVTVSYGFSFPGYQTQRQESPLLLSSSGTHEFVSNNFWSPGCFMDRQRFEKSIHLKNDSFTITCHVVLTKVVNIGELGATMQFVKLPPTDIHQHLYSLLQSQEGTDVTFQVGGEKFAAHRCVFAARSAVFKAELFGPMAEGTTDTVHIEDMEAKVFRLLLCYIYCDSVPEMDEDEEEYMWQHLLVAADKYDLPRLRLICEHKLCAYINAGTVETIHDLAVQHNCQGLKEACLYFIKSPAYLQDVMASGSLDSSSNPTPSVELIGKLASSLKLDE</sequence>
<dbReference type="AlphaFoldDB" id="A0A835EVI9"/>
<dbReference type="EMBL" id="JACEFO010001669">
    <property type="protein sequence ID" value="KAF8722884.1"/>
    <property type="molecule type" value="Genomic_DNA"/>
</dbReference>
<comment type="pathway">
    <text evidence="1">Protein modification; protein ubiquitination.</text>
</comment>
<feature type="domain" description="MATH" evidence="4">
    <location>
        <begin position="4"/>
        <end position="137"/>
    </location>
</feature>
<evidence type="ECO:0000256" key="2">
    <source>
        <dbReference type="ARBA" id="ARBA00010846"/>
    </source>
</evidence>
<evidence type="ECO:0000313" key="5">
    <source>
        <dbReference type="EMBL" id="KAF8722884.1"/>
    </source>
</evidence>
<dbReference type="InterPro" id="IPR008974">
    <property type="entry name" value="TRAF-like"/>
</dbReference>
<keyword evidence="6" id="KW-1185">Reference proteome</keyword>
<dbReference type="CDD" id="cd18280">
    <property type="entry name" value="BTB_POZ_BPM_plant"/>
    <property type="match status" value="1"/>
</dbReference>
<dbReference type="PROSITE" id="PS50144">
    <property type="entry name" value="MATH"/>
    <property type="match status" value="1"/>
</dbReference>
<dbReference type="Gene3D" id="3.30.710.10">
    <property type="entry name" value="Potassium Channel Kv1.1, Chain A"/>
    <property type="match status" value="1"/>
</dbReference>
<dbReference type="Pfam" id="PF00651">
    <property type="entry name" value="BTB"/>
    <property type="match status" value="1"/>
</dbReference>
<comment type="caution">
    <text evidence="5">The sequence shown here is derived from an EMBL/GenBank/DDBJ whole genome shotgun (WGS) entry which is preliminary data.</text>
</comment>
<reference evidence="5" key="1">
    <citation type="submission" date="2020-07" db="EMBL/GenBank/DDBJ databases">
        <title>Genome sequence and genetic diversity analysis of an under-domesticated orphan crop, white fonio (Digitaria exilis).</title>
        <authorList>
            <person name="Bennetzen J.L."/>
            <person name="Chen S."/>
            <person name="Ma X."/>
            <person name="Wang X."/>
            <person name="Yssel A.E.J."/>
            <person name="Chaluvadi S.R."/>
            <person name="Johnson M."/>
            <person name="Gangashetty P."/>
            <person name="Hamidou F."/>
            <person name="Sanogo M.D."/>
            <person name="Zwaenepoel A."/>
            <person name="Wallace J."/>
            <person name="Van De Peer Y."/>
            <person name="Van Deynze A."/>
        </authorList>
    </citation>
    <scope>NUCLEOTIDE SEQUENCE</scope>
    <source>
        <tissue evidence="5">Leaves</tissue>
    </source>
</reference>
<dbReference type="InterPro" id="IPR011333">
    <property type="entry name" value="SKP1/BTB/POZ_sf"/>
</dbReference>
<dbReference type="InterPro" id="IPR002083">
    <property type="entry name" value="MATH/TRAF_dom"/>
</dbReference>
<dbReference type="InterPro" id="IPR045005">
    <property type="entry name" value="BPM1-6"/>
</dbReference>
<comment type="similarity">
    <text evidence="2">Belongs to the Tdpoz family.</text>
</comment>
<dbReference type="SMART" id="SM00225">
    <property type="entry name" value="BTB"/>
    <property type="match status" value="1"/>
</dbReference>
<dbReference type="InterPro" id="IPR000210">
    <property type="entry name" value="BTB/POZ_dom"/>
</dbReference>
<protein>
    <submittedName>
        <fullName evidence="5">Uncharacterized protein</fullName>
    </submittedName>
</protein>